<organism evidence="3 4">
    <name type="scientific">Gemmobacter megaterium</name>
    <dbReference type="NCBI Taxonomy" id="1086013"/>
    <lineage>
        <taxon>Bacteria</taxon>
        <taxon>Pseudomonadati</taxon>
        <taxon>Pseudomonadota</taxon>
        <taxon>Alphaproteobacteria</taxon>
        <taxon>Rhodobacterales</taxon>
        <taxon>Paracoccaceae</taxon>
        <taxon>Gemmobacter</taxon>
    </lineage>
</organism>
<keyword evidence="1" id="KW-1133">Transmembrane helix</keyword>
<gene>
    <name evidence="3" type="ORF">SAMN05421774_11022</name>
</gene>
<feature type="signal peptide" evidence="2">
    <location>
        <begin position="1"/>
        <end position="23"/>
    </location>
</feature>
<dbReference type="InterPro" id="IPR022472">
    <property type="entry name" value="VPLPA-CTERM"/>
</dbReference>
<keyword evidence="2" id="KW-0732">Signal</keyword>
<accession>A0A1N7QF48</accession>
<protein>
    <submittedName>
        <fullName evidence="3">VPLPA-CTERM protein sorting domain-containing protein</fullName>
    </submittedName>
</protein>
<dbReference type="AlphaFoldDB" id="A0A1N7QF48"/>
<reference evidence="3 4" key="1">
    <citation type="submission" date="2017-01" db="EMBL/GenBank/DDBJ databases">
        <authorList>
            <person name="Mah S.A."/>
            <person name="Swanson W.J."/>
            <person name="Moy G.W."/>
            <person name="Vacquier V.D."/>
        </authorList>
    </citation>
    <scope>NUCLEOTIDE SEQUENCE [LARGE SCALE GENOMIC DNA]</scope>
    <source>
        <strain evidence="3 4">DSM 26375</strain>
    </source>
</reference>
<dbReference type="EMBL" id="FTOT01000010">
    <property type="protein sequence ID" value="SIT21480.1"/>
    <property type="molecule type" value="Genomic_DNA"/>
</dbReference>
<sequence length="222" mass="22475">MSLKLRLSALAAAAALAVGLVTAAPVAAVTISNSPTGGSIGSFGIPDTMTYGQVFTAPVTGTLDSFTLFLNGDVGNVVGAVGSWNGSASHGYNFGSPLTHYASAPVSSEFSPLTFVTGGTSVVAGNLYVAFLTVFGLGNAPAITTMPSGTDAPGLNYFVWNNTSDPFGNSSWNYFSNLGNALFEANFTAASNPAPIPLPAAGWMLIAGLGGLAALRRRRKSA</sequence>
<keyword evidence="1" id="KW-0812">Transmembrane</keyword>
<keyword evidence="1" id="KW-0472">Membrane</keyword>
<name>A0A1N7QF48_9RHOB</name>
<evidence type="ECO:0000313" key="3">
    <source>
        <dbReference type="EMBL" id="SIT21480.1"/>
    </source>
</evidence>
<dbReference type="RefSeq" id="WP_229740547.1">
    <property type="nucleotide sequence ID" value="NZ_BMEH01000010.1"/>
</dbReference>
<keyword evidence="4" id="KW-1185">Reference proteome</keyword>
<evidence type="ECO:0000256" key="2">
    <source>
        <dbReference type="SAM" id="SignalP"/>
    </source>
</evidence>
<evidence type="ECO:0000256" key="1">
    <source>
        <dbReference type="SAM" id="Phobius"/>
    </source>
</evidence>
<dbReference type="NCBIfam" id="TIGR03370">
    <property type="entry name" value="VPLPA-CTERM"/>
    <property type="match status" value="1"/>
</dbReference>
<dbReference type="Proteomes" id="UP000186141">
    <property type="component" value="Unassembled WGS sequence"/>
</dbReference>
<feature type="transmembrane region" description="Helical" evidence="1">
    <location>
        <begin position="196"/>
        <end position="215"/>
    </location>
</feature>
<feature type="chain" id="PRO_5012546327" evidence="2">
    <location>
        <begin position="24"/>
        <end position="222"/>
    </location>
</feature>
<evidence type="ECO:0000313" key="4">
    <source>
        <dbReference type="Proteomes" id="UP000186141"/>
    </source>
</evidence>
<proteinExistence type="predicted"/>